<protein>
    <submittedName>
        <fullName evidence="1">Uncharacterized protein</fullName>
    </submittedName>
</protein>
<dbReference type="Proteomes" id="UP000674938">
    <property type="component" value="Unassembled WGS sequence"/>
</dbReference>
<gene>
    <name evidence="1" type="ORF">I6N95_26290</name>
</gene>
<dbReference type="EMBL" id="JAEEGA010000031">
    <property type="protein sequence ID" value="MBP1044524.1"/>
    <property type="molecule type" value="Genomic_DNA"/>
</dbReference>
<sequence length="77" mass="8681">MEIRPKFKYISQSTEFIPAEFKGTSYTTLPVNGVVVKTISGDAPIEFLDQLKQNKGEDITFEIRDLGINDEKVNNSN</sequence>
<accession>A0A940PA15</accession>
<comment type="caution">
    <text evidence="1">The sequence shown here is derived from an EMBL/GenBank/DDBJ whole genome shotgun (WGS) entry which is preliminary data.</text>
</comment>
<evidence type="ECO:0000313" key="1">
    <source>
        <dbReference type="EMBL" id="MBP1044524.1"/>
    </source>
</evidence>
<name>A0A940PA15_9ENTE</name>
<evidence type="ECO:0000313" key="2">
    <source>
        <dbReference type="Proteomes" id="UP000674938"/>
    </source>
</evidence>
<dbReference type="RefSeq" id="WP_209533051.1">
    <property type="nucleotide sequence ID" value="NZ_JAEEGA010000031.1"/>
</dbReference>
<dbReference type="AlphaFoldDB" id="A0A940PA15"/>
<organism evidence="1 2">
    <name type="scientific">Vagococcus allomyrinae</name>
    <dbReference type="NCBI Taxonomy" id="2794353"/>
    <lineage>
        <taxon>Bacteria</taxon>
        <taxon>Bacillati</taxon>
        <taxon>Bacillota</taxon>
        <taxon>Bacilli</taxon>
        <taxon>Lactobacillales</taxon>
        <taxon>Enterococcaceae</taxon>
        <taxon>Vagococcus</taxon>
    </lineage>
</organism>
<reference evidence="1" key="1">
    <citation type="submission" date="2020-12" db="EMBL/GenBank/DDBJ databases">
        <title>Vagococcus allomyrinae sp. nov. and Enterococcus lavae sp. nov., isolated from the larvae of Allomyrina dichotoma.</title>
        <authorList>
            <person name="Lee S.D."/>
        </authorList>
    </citation>
    <scope>NUCLEOTIDE SEQUENCE</scope>
    <source>
        <strain evidence="1">BWB3-3</strain>
    </source>
</reference>
<proteinExistence type="predicted"/>
<keyword evidence="2" id="KW-1185">Reference proteome</keyword>